<keyword evidence="6 12" id="KW-0418">Kinase</keyword>
<dbReference type="GO" id="GO:0005737">
    <property type="term" value="C:cytoplasm"/>
    <property type="evidence" value="ECO:0007669"/>
    <property type="project" value="TreeGrafter"/>
</dbReference>
<evidence type="ECO:0000256" key="9">
    <source>
        <dbReference type="ARBA" id="ARBA00066758"/>
    </source>
</evidence>
<dbReference type="InterPro" id="IPR025286">
    <property type="entry name" value="MOFRL_assoc_dom"/>
</dbReference>
<dbReference type="FunFam" id="3.40.50.10180:FF:000001">
    <property type="entry name" value="Glycerate kinase"/>
    <property type="match status" value="1"/>
</dbReference>
<dbReference type="Gene3D" id="3.40.1480.10">
    <property type="entry name" value="MOFRL domain"/>
    <property type="match status" value="1"/>
</dbReference>
<evidence type="ECO:0000256" key="1">
    <source>
        <dbReference type="ARBA" id="ARBA00001946"/>
    </source>
</evidence>
<keyword evidence="7" id="KW-0067">ATP-binding</keyword>
<evidence type="ECO:0000313" key="12">
    <source>
        <dbReference type="EMBL" id="RLE14266.1"/>
    </source>
</evidence>
<dbReference type="Proteomes" id="UP000280417">
    <property type="component" value="Unassembled WGS sequence"/>
</dbReference>
<dbReference type="FunFam" id="3.40.1480.10:FF:000003">
    <property type="entry name" value="D-glycerate 2-kinase"/>
    <property type="match status" value="1"/>
</dbReference>
<evidence type="ECO:0000313" key="13">
    <source>
        <dbReference type="Proteomes" id="UP000280417"/>
    </source>
</evidence>
<accession>A0A662DK55</accession>
<dbReference type="GO" id="GO:0008887">
    <property type="term" value="F:glycerate kinase activity"/>
    <property type="evidence" value="ECO:0007669"/>
    <property type="project" value="InterPro"/>
</dbReference>
<evidence type="ECO:0000259" key="10">
    <source>
        <dbReference type="Pfam" id="PF05161"/>
    </source>
</evidence>
<dbReference type="Gene3D" id="3.40.50.10180">
    <property type="entry name" value="Glycerate kinase, MOFRL-like N-terminal domain"/>
    <property type="match status" value="1"/>
</dbReference>
<evidence type="ECO:0000256" key="8">
    <source>
        <dbReference type="ARBA" id="ARBA00051351"/>
    </source>
</evidence>
<evidence type="ECO:0000256" key="6">
    <source>
        <dbReference type="ARBA" id="ARBA00022777"/>
    </source>
</evidence>
<evidence type="ECO:0000259" key="11">
    <source>
        <dbReference type="Pfam" id="PF13660"/>
    </source>
</evidence>
<protein>
    <recommendedName>
        <fullName evidence="9">glycerate 2-kinase</fullName>
        <ecNumber evidence="9">2.7.1.165</ecNumber>
    </recommendedName>
</protein>
<evidence type="ECO:0000256" key="3">
    <source>
        <dbReference type="ARBA" id="ARBA00011738"/>
    </source>
</evidence>
<evidence type="ECO:0000256" key="7">
    <source>
        <dbReference type="ARBA" id="ARBA00022840"/>
    </source>
</evidence>
<dbReference type="AlphaFoldDB" id="A0A662DK55"/>
<dbReference type="GO" id="GO:0005524">
    <property type="term" value="F:ATP binding"/>
    <property type="evidence" value="ECO:0007669"/>
    <property type="project" value="UniProtKB-KW"/>
</dbReference>
<keyword evidence="5" id="KW-0547">Nucleotide-binding</keyword>
<comment type="caution">
    <text evidence="12">The sequence shown here is derived from an EMBL/GenBank/DDBJ whole genome shotgun (WGS) entry which is preliminary data.</text>
</comment>
<reference evidence="12 13" key="1">
    <citation type="submission" date="2018-06" db="EMBL/GenBank/DDBJ databases">
        <title>Extensive metabolic versatility and redundancy in microbially diverse, dynamic hydrothermal sediments.</title>
        <authorList>
            <person name="Dombrowski N."/>
            <person name="Teske A."/>
            <person name="Baker B.J."/>
        </authorList>
    </citation>
    <scope>NUCLEOTIDE SEQUENCE [LARGE SCALE GENOMIC DNA]</scope>
    <source>
        <strain evidence="12">B3_G15</strain>
    </source>
</reference>
<dbReference type="GO" id="GO:0043798">
    <property type="term" value="F:glycerate 2-kinase activity"/>
    <property type="evidence" value="ECO:0007669"/>
    <property type="project" value="UniProtKB-EC"/>
</dbReference>
<dbReference type="Pfam" id="PF05161">
    <property type="entry name" value="MOFRL"/>
    <property type="match status" value="1"/>
</dbReference>
<evidence type="ECO:0000256" key="4">
    <source>
        <dbReference type="ARBA" id="ARBA00022679"/>
    </source>
</evidence>
<comment type="similarity">
    <text evidence="2">Belongs to the glycerate kinase type-1 family.</text>
</comment>
<dbReference type="InterPro" id="IPR007835">
    <property type="entry name" value="MOFRL"/>
</dbReference>
<sequence>MGIEDKDNLQEDARSIFYAGVEAVEPSKVVRRHLRVKGDLLKIGEKTYQLGGLNRIFVVGVGKAGFPMARAVEDVIGERVSEGIVVVKYGHGGHLRKIKILGASHPIPDEAGLKAAKKIISLLKKTVKDDLVICLISGGGSALLPAPVKGVSLREKQKVTQLLLDCGASIQEINTIRKHISLLKGGQLARLAYPAYLQSLILSDVVGDRLDTIASGLTVPDETTFKECWEIIKKYQLESSLPSSVAAHLRKGVEGKIRETPKPGDPLFSRVDNLIVGSNILALKAAKEKAEKLGYNCIILSSSVQGETKEVAKVHVALAREIVSTGNPVPPPACILSGGETTVKVKGKGLGGRNQEFALAACIEMKEMEKVLLLSAGTDGTDGPTDAAGAFVSGYTWRRARKMGILPDEFLENNDSYNFFKKVGGLFLTGPTNTNVMDLRILLVGK</sequence>
<name>A0A662DK55_UNCAE</name>
<dbReference type="EC" id="2.7.1.165" evidence="9"/>
<dbReference type="InterPro" id="IPR039760">
    <property type="entry name" value="MOFRL_protein"/>
</dbReference>
<dbReference type="InterPro" id="IPR037035">
    <property type="entry name" value="GK-like_C_sf"/>
</dbReference>
<evidence type="ECO:0000256" key="5">
    <source>
        <dbReference type="ARBA" id="ARBA00022741"/>
    </source>
</evidence>
<comment type="cofactor">
    <cofactor evidence="1">
        <name>Mg(2+)</name>
        <dbReference type="ChEBI" id="CHEBI:18420"/>
    </cofactor>
</comment>
<organism evidence="12 13">
    <name type="scientific">Aerophobetes bacterium</name>
    <dbReference type="NCBI Taxonomy" id="2030807"/>
    <lineage>
        <taxon>Bacteria</taxon>
        <taxon>Candidatus Aerophobota</taxon>
    </lineage>
</organism>
<evidence type="ECO:0000256" key="2">
    <source>
        <dbReference type="ARBA" id="ARBA00006284"/>
    </source>
</evidence>
<gene>
    <name evidence="12" type="ORF">DRJ04_02720</name>
</gene>
<dbReference type="SUPFAM" id="SSF82544">
    <property type="entry name" value="GckA/TtuD-like"/>
    <property type="match status" value="1"/>
</dbReference>
<feature type="domain" description="MOFRL-associated" evidence="11">
    <location>
        <begin position="13"/>
        <end position="250"/>
    </location>
</feature>
<comment type="catalytic activity">
    <reaction evidence="8">
        <text>(R)-glycerate + ATP = (2R)-2-phosphoglycerate + ADP + H(+)</text>
        <dbReference type="Rhea" id="RHEA:27377"/>
        <dbReference type="ChEBI" id="CHEBI:15378"/>
        <dbReference type="ChEBI" id="CHEBI:16659"/>
        <dbReference type="ChEBI" id="CHEBI:30616"/>
        <dbReference type="ChEBI" id="CHEBI:58289"/>
        <dbReference type="ChEBI" id="CHEBI:456216"/>
        <dbReference type="EC" id="2.7.1.165"/>
    </reaction>
</comment>
<keyword evidence="4" id="KW-0808">Transferase</keyword>
<feature type="domain" description="MOFRL" evidence="10">
    <location>
        <begin position="333"/>
        <end position="438"/>
    </location>
</feature>
<dbReference type="PANTHER" id="PTHR12227:SF0">
    <property type="entry name" value="GLYCERATE KINASE"/>
    <property type="match status" value="1"/>
</dbReference>
<dbReference type="InterPro" id="IPR038614">
    <property type="entry name" value="GK_N_sf"/>
</dbReference>
<dbReference type="PANTHER" id="PTHR12227">
    <property type="entry name" value="GLYCERATE KINASE"/>
    <property type="match status" value="1"/>
</dbReference>
<dbReference type="EMBL" id="QMQA01000052">
    <property type="protein sequence ID" value="RLE14266.1"/>
    <property type="molecule type" value="Genomic_DNA"/>
</dbReference>
<comment type="subunit">
    <text evidence="3">Homodimer.</text>
</comment>
<proteinExistence type="inferred from homology"/>
<dbReference type="Pfam" id="PF13660">
    <property type="entry name" value="DUF4147"/>
    <property type="match status" value="1"/>
</dbReference>